<comment type="caution">
    <text evidence="1">The sequence shown here is derived from an EMBL/GenBank/DDBJ whole genome shotgun (WGS) entry which is preliminary data.</text>
</comment>
<reference evidence="1 2" key="1">
    <citation type="submission" date="2019-02" db="EMBL/GenBank/DDBJ databases">
        <title>Genome sequencing of the rare red list fungi Hericium alpestre (H. flagellum).</title>
        <authorList>
            <person name="Buettner E."/>
            <person name="Kellner H."/>
        </authorList>
    </citation>
    <scope>NUCLEOTIDE SEQUENCE [LARGE SCALE GENOMIC DNA]</scope>
    <source>
        <strain evidence="1 2">DSM 108284</strain>
    </source>
</reference>
<dbReference type="Proteomes" id="UP000298061">
    <property type="component" value="Unassembled WGS sequence"/>
</dbReference>
<proteinExistence type="predicted"/>
<organism evidence="1 2">
    <name type="scientific">Hericium alpestre</name>
    <dbReference type="NCBI Taxonomy" id="135208"/>
    <lineage>
        <taxon>Eukaryota</taxon>
        <taxon>Fungi</taxon>
        <taxon>Dikarya</taxon>
        <taxon>Basidiomycota</taxon>
        <taxon>Agaricomycotina</taxon>
        <taxon>Agaricomycetes</taxon>
        <taxon>Russulales</taxon>
        <taxon>Hericiaceae</taxon>
        <taxon>Hericium</taxon>
    </lineage>
</organism>
<keyword evidence="2" id="KW-1185">Reference proteome</keyword>
<evidence type="ECO:0000313" key="1">
    <source>
        <dbReference type="EMBL" id="TFY79461.1"/>
    </source>
</evidence>
<name>A0A4Y9ZZS0_9AGAM</name>
<gene>
    <name evidence="1" type="ORF">EWM64_g4547</name>
</gene>
<sequence length="108" mass="11851">MLLSRILPRVPRRALGVRSQSILSTSSSAKEFKVVLDGDTLYVDQALAEALGWNPGQMNGVSLTLSGREPHYFAVARSGTDSDLLARATVESSVNPRVQMMLDYLKDR</sequence>
<accession>A0A4Y9ZZS0</accession>
<dbReference type="AlphaFoldDB" id="A0A4Y9ZZS0"/>
<protein>
    <submittedName>
        <fullName evidence="1">Uncharacterized protein</fullName>
    </submittedName>
</protein>
<evidence type="ECO:0000313" key="2">
    <source>
        <dbReference type="Proteomes" id="UP000298061"/>
    </source>
</evidence>
<dbReference type="EMBL" id="SFCI01000496">
    <property type="protein sequence ID" value="TFY79461.1"/>
    <property type="molecule type" value="Genomic_DNA"/>
</dbReference>
<dbReference type="OrthoDB" id="3236701at2759"/>